<proteinExistence type="predicted"/>
<dbReference type="RefSeq" id="WP_095043310.1">
    <property type="nucleotide sequence ID" value="NZ_LN890655.1"/>
</dbReference>
<dbReference type="EMBL" id="LN890655">
    <property type="protein sequence ID" value="CUS03881.2"/>
    <property type="molecule type" value="Genomic_DNA"/>
</dbReference>
<gene>
    <name evidence="1" type="ORF">CFX0092_A2003</name>
</gene>
<dbReference type="Proteomes" id="UP000215027">
    <property type="component" value="Chromosome I"/>
</dbReference>
<organism evidence="1 2">
    <name type="scientific">Candidatus Promineifilum breve</name>
    <dbReference type="NCBI Taxonomy" id="1806508"/>
    <lineage>
        <taxon>Bacteria</taxon>
        <taxon>Bacillati</taxon>
        <taxon>Chloroflexota</taxon>
        <taxon>Ardenticatenia</taxon>
        <taxon>Candidatus Promineifilales</taxon>
        <taxon>Candidatus Promineifilaceae</taxon>
        <taxon>Candidatus Promineifilum</taxon>
    </lineage>
</organism>
<keyword evidence="2" id="KW-1185">Reference proteome</keyword>
<dbReference type="OrthoDB" id="495831at2"/>
<evidence type="ECO:0000313" key="1">
    <source>
        <dbReference type="EMBL" id="CUS03881.2"/>
    </source>
</evidence>
<dbReference type="AlphaFoldDB" id="A0A160T1H4"/>
<evidence type="ECO:0000313" key="2">
    <source>
        <dbReference type="Proteomes" id="UP000215027"/>
    </source>
</evidence>
<sequence length="129" mass="14318">MGTTIVLELPEKTYRRAQRLAELTEREVTEVLADALTLSLPAFDSAQKSVQPVSELSDTAVLALADSTMEPSDDLRLSELLYRQQAELLSEPEHVELARLMEVYQEGLLLKAEGLAEAVRRGLRLPLVS</sequence>
<name>A0A160T1H4_9CHLR</name>
<dbReference type="KEGG" id="pbf:CFX0092_A2003"/>
<accession>A0A160T1H4</accession>
<protein>
    <submittedName>
        <fullName evidence="1">Uncharacterized protein</fullName>
    </submittedName>
</protein>
<reference evidence="1" key="1">
    <citation type="submission" date="2016-01" db="EMBL/GenBank/DDBJ databases">
        <authorList>
            <person name="Mcilroy J.S."/>
            <person name="Karst M S."/>
            <person name="Albertsen M."/>
        </authorList>
    </citation>
    <scope>NUCLEOTIDE SEQUENCE</scope>
    <source>
        <strain evidence="1">Cfx-K</strain>
    </source>
</reference>